<name>A0A371JZZ3_9GAMM</name>
<dbReference type="RefSeq" id="WP_115859614.1">
    <property type="nucleotide sequence ID" value="NZ_QTSU01000002.1"/>
</dbReference>
<accession>A0A371JZZ3</accession>
<dbReference type="Proteomes" id="UP000264492">
    <property type="component" value="Unassembled WGS sequence"/>
</dbReference>
<comment type="caution">
    <text evidence="1">The sequence shown here is derived from an EMBL/GenBank/DDBJ whole genome shotgun (WGS) entry which is preliminary data.</text>
</comment>
<organism evidence="1 2">
    <name type="scientific">Lysobacter silvisoli</name>
    <dbReference type="NCBI Taxonomy" id="2293254"/>
    <lineage>
        <taxon>Bacteria</taxon>
        <taxon>Pseudomonadati</taxon>
        <taxon>Pseudomonadota</taxon>
        <taxon>Gammaproteobacteria</taxon>
        <taxon>Lysobacterales</taxon>
        <taxon>Lysobacteraceae</taxon>
        <taxon>Lysobacter</taxon>
    </lineage>
</organism>
<gene>
    <name evidence="1" type="ORF">DX914_13390</name>
</gene>
<keyword evidence="2" id="KW-1185">Reference proteome</keyword>
<dbReference type="AlphaFoldDB" id="A0A371JZZ3"/>
<dbReference type="OrthoDB" id="8757580at2"/>
<reference evidence="1 2" key="1">
    <citation type="submission" date="2018-08" db="EMBL/GenBank/DDBJ databases">
        <title>Lysobacter sp. zong2l5, whole genome shotgun sequence.</title>
        <authorList>
            <person name="Zhang X."/>
            <person name="Feng G."/>
            <person name="Zhu H."/>
        </authorList>
    </citation>
    <scope>NUCLEOTIDE SEQUENCE [LARGE SCALE GENOMIC DNA]</scope>
    <source>
        <strain evidence="2">zong2l5</strain>
    </source>
</reference>
<proteinExistence type="predicted"/>
<protein>
    <submittedName>
        <fullName evidence="1">Uncharacterized protein</fullName>
    </submittedName>
</protein>
<evidence type="ECO:0000313" key="1">
    <source>
        <dbReference type="EMBL" id="RDZ27238.1"/>
    </source>
</evidence>
<sequence>MLLDLDRLGFPMKRVFSLSSELESDPERVALTQTLTKDESRPFMGLKGTHGLFGSPEWWSNIELRNMPLLFVSGQISRAYVVSQDSCDANDTIDLIAHDGSIRSVGIYTNDERDVALFREGFWVEMVYALDELKSQPARDGGVAYSRVALEVAISLHPSK</sequence>
<evidence type="ECO:0000313" key="2">
    <source>
        <dbReference type="Proteomes" id="UP000264492"/>
    </source>
</evidence>
<dbReference type="EMBL" id="QTSU01000002">
    <property type="protein sequence ID" value="RDZ27238.1"/>
    <property type="molecule type" value="Genomic_DNA"/>
</dbReference>